<gene>
    <name evidence="1" type="ORF">LCGC14_1819850</name>
</gene>
<proteinExistence type="predicted"/>
<protein>
    <submittedName>
        <fullName evidence="1">Uncharacterized protein</fullName>
    </submittedName>
</protein>
<organism evidence="1">
    <name type="scientific">marine sediment metagenome</name>
    <dbReference type="NCBI Taxonomy" id="412755"/>
    <lineage>
        <taxon>unclassified sequences</taxon>
        <taxon>metagenomes</taxon>
        <taxon>ecological metagenomes</taxon>
    </lineage>
</organism>
<sequence>MAFTKKQKKEYIDNFGLVCPYCCSRNIEELGMIEFDDDGAPKQDVECYDCDKLWENIYELVNIMEENDRRD</sequence>
<comment type="caution">
    <text evidence="1">The sequence shown here is derived from an EMBL/GenBank/DDBJ whole genome shotgun (WGS) entry which is preliminary data.</text>
</comment>
<accession>A0A0F9H7F2</accession>
<dbReference type="EMBL" id="LAZR01017807">
    <property type="protein sequence ID" value="KKL98896.1"/>
    <property type="molecule type" value="Genomic_DNA"/>
</dbReference>
<dbReference type="AlphaFoldDB" id="A0A0F9H7F2"/>
<reference evidence="1" key="1">
    <citation type="journal article" date="2015" name="Nature">
        <title>Complex archaea that bridge the gap between prokaryotes and eukaryotes.</title>
        <authorList>
            <person name="Spang A."/>
            <person name="Saw J.H."/>
            <person name="Jorgensen S.L."/>
            <person name="Zaremba-Niedzwiedzka K."/>
            <person name="Martijn J."/>
            <person name="Lind A.E."/>
            <person name="van Eijk R."/>
            <person name="Schleper C."/>
            <person name="Guy L."/>
            <person name="Ettema T.J."/>
        </authorList>
    </citation>
    <scope>NUCLEOTIDE SEQUENCE</scope>
</reference>
<name>A0A0F9H7F2_9ZZZZ</name>
<evidence type="ECO:0000313" key="1">
    <source>
        <dbReference type="EMBL" id="KKL98896.1"/>
    </source>
</evidence>